<dbReference type="EMBL" id="JRNN01000032">
    <property type="protein sequence ID" value="KGF36081.1"/>
    <property type="molecule type" value="Genomic_DNA"/>
</dbReference>
<name>A0A095ZNV6_9BACT</name>
<dbReference type="RefSeq" id="WP_156099891.1">
    <property type="nucleotide sequence ID" value="NZ_JRNN01000032.1"/>
</dbReference>
<feature type="transmembrane region" description="Helical" evidence="1">
    <location>
        <begin position="59"/>
        <end position="80"/>
    </location>
</feature>
<evidence type="ECO:0000313" key="3">
    <source>
        <dbReference type="Proteomes" id="UP000029556"/>
    </source>
</evidence>
<sequence length="163" mass="19366">MKNKKVENIFLIIIGTISFYYYYSTLMTTYLYYVILLLIAVLITLVVTNDKSTLKRFTLLMRMLKLFLILYFVLFSFLLIRKDNSKLEIFKTSLNGYYTGRIDGVLFRFKDFNFKRNVNLTGYTQDDLREKYDLKLELTPLTSNIYFIENLSLVEKNDVLGND</sequence>
<protein>
    <submittedName>
        <fullName evidence="2">Uncharacterized protein</fullName>
    </submittedName>
</protein>
<reference evidence="2 3" key="1">
    <citation type="submission" date="2014-07" db="EMBL/GenBank/DDBJ databases">
        <authorList>
            <person name="McCorrison J."/>
            <person name="Sanka R."/>
            <person name="Torralba M."/>
            <person name="Gillis M."/>
            <person name="Haft D.H."/>
            <person name="Methe B."/>
            <person name="Sutton G."/>
            <person name="Nelson K.E."/>
        </authorList>
    </citation>
    <scope>NUCLEOTIDE SEQUENCE [LARGE SCALE GENOMIC DNA]</scope>
    <source>
        <strain evidence="2 3">DNF00853</strain>
    </source>
</reference>
<accession>A0A095ZNV6</accession>
<gene>
    <name evidence="2" type="ORF">HMPREF2137_02970</name>
</gene>
<evidence type="ECO:0000313" key="2">
    <source>
        <dbReference type="EMBL" id="KGF36081.1"/>
    </source>
</evidence>
<proteinExistence type="predicted"/>
<organism evidence="2 3">
    <name type="scientific">Hoylesella buccalis DNF00853</name>
    <dbReference type="NCBI Taxonomy" id="1401074"/>
    <lineage>
        <taxon>Bacteria</taxon>
        <taxon>Pseudomonadati</taxon>
        <taxon>Bacteroidota</taxon>
        <taxon>Bacteroidia</taxon>
        <taxon>Bacteroidales</taxon>
        <taxon>Prevotellaceae</taxon>
        <taxon>Hoylesella</taxon>
    </lineage>
</organism>
<keyword evidence="1" id="KW-0812">Transmembrane</keyword>
<dbReference type="AlphaFoldDB" id="A0A095ZNV6"/>
<comment type="caution">
    <text evidence="2">The sequence shown here is derived from an EMBL/GenBank/DDBJ whole genome shotgun (WGS) entry which is preliminary data.</text>
</comment>
<dbReference type="Proteomes" id="UP000029556">
    <property type="component" value="Unassembled WGS sequence"/>
</dbReference>
<keyword evidence="1" id="KW-0472">Membrane</keyword>
<feature type="transmembrane region" description="Helical" evidence="1">
    <location>
        <begin position="30"/>
        <end position="47"/>
    </location>
</feature>
<evidence type="ECO:0000256" key="1">
    <source>
        <dbReference type="SAM" id="Phobius"/>
    </source>
</evidence>
<keyword evidence="1" id="KW-1133">Transmembrane helix</keyword>